<dbReference type="SUPFAM" id="SSF51206">
    <property type="entry name" value="cAMP-binding domain-like"/>
    <property type="match status" value="1"/>
</dbReference>
<name>A0A344TFK4_9BACT</name>
<protein>
    <submittedName>
        <fullName evidence="2">Crp/Fnr family transcriptional regulator</fullName>
    </submittedName>
</protein>
<dbReference type="Gene3D" id="2.60.120.10">
    <property type="entry name" value="Jelly Rolls"/>
    <property type="match status" value="1"/>
</dbReference>
<dbReference type="InterPro" id="IPR014710">
    <property type="entry name" value="RmlC-like_jellyroll"/>
</dbReference>
<dbReference type="Proteomes" id="UP000251993">
    <property type="component" value="Chromosome"/>
</dbReference>
<dbReference type="InterPro" id="IPR018490">
    <property type="entry name" value="cNMP-bd_dom_sf"/>
</dbReference>
<dbReference type="InterPro" id="IPR000595">
    <property type="entry name" value="cNMP-bd_dom"/>
</dbReference>
<accession>A0A344TFK4</accession>
<proteinExistence type="predicted"/>
<dbReference type="EMBL" id="CP030850">
    <property type="protein sequence ID" value="AXE17425.1"/>
    <property type="molecule type" value="Genomic_DNA"/>
</dbReference>
<reference evidence="2 3" key="1">
    <citation type="submission" date="2018-07" db="EMBL/GenBank/DDBJ databases">
        <title>Genome sequencing of Runella.</title>
        <authorList>
            <person name="Baek M.-G."/>
            <person name="Yi H."/>
        </authorList>
    </citation>
    <scope>NUCLEOTIDE SEQUENCE [LARGE SCALE GENOMIC DNA]</scope>
    <source>
        <strain evidence="2 3">HYN0085</strain>
    </source>
</reference>
<organism evidence="2 3">
    <name type="scientific">Runella rosea</name>
    <dbReference type="NCBI Taxonomy" id="2259595"/>
    <lineage>
        <taxon>Bacteria</taxon>
        <taxon>Pseudomonadati</taxon>
        <taxon>Bacteroidota</taxon>
        <taxon>Cytophagia</taxon>
        <taxon>Cytophagales</taxon>
        <taxon>Spirosomataceae</taxon>
        <taxon>Runella</taxon>
    </lineage>
</organism>
<evidence type="ECO:0000259" key="1">
    <source>
        <dbReference type="PROSITE" id="PS50042"/>
    </source>
</evidence>
<gene>
    <name evidence="2" type="ORF">DR864_06605</name>
</gene>
<dbReference type="RefSeq" id="WP_114066210.1">
    <property type="nucleotide sequence ID" value="NZ_CP030850.1"/>
</dbReference>
<evidence type="ECO:0000313" key="2">
    <source>
        <dbReference type="EMBL" id="AXE17425.1"/>
    </source>
</evidence>
<dbReference type="OrthoDB" id="1044733at2"/>
<sequence length="193" mass="22764">MTDKHYLKVIFKEQNFKKEDLEIIFNQYERIEFAKNDFLIKEGSTANFYYFMESGFARSYVIDLEGNDISTKFFSSEDIVIDWHSYFLKTKCRENIQAITACVAWKITFENFMKLFNIEAFREVGRTRLVNNYFELKNHSVSIIADPAKDRYLNLLKSKPDIVQNVPLKQIATYLGITDTSLSRIRKEISSNK</sequence>
<feature type="domain" description="Cyclic nucleotide-binding" evidence="1">
    <location>
        <begin position="14"/>
        <end position="116"/>
    </location>
</feature>
<dbReference type="PROSITE" id="PS50042">
    <property type="entry name" value="CNMP_BINDING_3"/>
    <property type="match status" value="1"/>
</dbReference>
<dbReference type="CDD" id="cd00038">
    <property type="entry name" value="CAP_ED"/>
    <property type="match status" value="1"/>
</dbReference>
<dbReference type="AlphaFoldDB" id="A0A344TFK4"/>
<evidence type="ECO:0000313" key="3">
    <source>
        <dbReference type="Proteomes" id="UP000251993"/>
    </source>
</evidence>
<dbReference type="KEGG" id="run:DR864_06605"/>
<dbReference type="Pfam" id="PF00027">
    <property type="entry name" value="cNMP_binding"/>
    <property type="match status" value="1"/>
</dbReference>
<keyword evidence="3" id="KW-1185">Reference proteome</keyword>